<evidence type="ECO:0000256" key="1">
    <source>
        <dbReference type="SAM" id="MobiDB-lite"/>
    </source>
</evidence>
<proteinExistence type="predicted"/>
<reference evidence="2 3" key="1">
    <citation type="submission" date="2021-06" db="EMBL/GenBank/DDBJ databases">
        <title>Caerostris darwini draft genome.</title>
        <authorList>
            <person name="Kono N."/>
            <person name="Arakawa K."/>
        </authorList>
    </citation>
    <scope>NUCLEOTIDE SEQUENCE [LARGE SCALE GENOMIC DNA]</scope>
</reference>
<comment type="caution">
    <text evidence="2">The sequence shown here is derived from an EMBL/GenBank/DDBJ whole genome shotgun (WGS) entry which is preliminary data.</text>
</comment>
<evidence type="ECO:0000313" key="3">
    <source>
        <dbReference type="Proteomes" id="UP001054837"/>
    </source>
</evidence>
<feature type="region of interest" description="Disordered" evidence="1">
    <location>
        <begin position="107"/>
        <end position="142"/>
    </location>
</feature>
<sequence length="142" mass="16397">MRSKDGRKLPEEEDVRENFLAPAFTTGARTAESWHTNAARQSMHGEPFQFKKFRLIATEWEKSLYVVKQRCAEYRRGTWASSKSTRIEILAVTLTWTLKSKNRNSCCKSPMATREEKITGKTQDDMEKNAMPGRGNCPYNTR</sequence>
<dbReference type="EMBL" id="BPLQ01011759">
    <property type="protein sequence ID" value="GIY60199.1"/>
    <property type="molecule type" value="Genomic_DNA"/>
</dbReference>
<organism evidence="2 3">
    <name type="scientific">Caerostris darwini</name>
    <dbReference type="NCBI Taxonomy" id="1538125"/>
    <lineage>
        <taxon>Eukaryota</taxon>
        <taxon>Metazoa</taxon>
        <taxon>Ecdysozoa</taxon>
        <taxon>Arthropoda</taxon>
        <taxon>Chelicerata</taxon>
        <taxon>Arachnida</taxon>
        <taxon>Araneae</taxon>
        <taxon>Araneomorphae</taxon>
        <taxon>Entelegynae</taxon>
        <taxon>Araneoidea</taxon>
        <taxon>Araneidae</taxon>
        <taxon>Caerostris</taxon>
    </lineage>
</organism>
<protein>
    <submittedName>
        <fullName evidence="2">Uncharacterized protein</fullName>
    </submittedName>
</protein>
<dbReference type="AlphaFoldDB" id="A0AAV4URR6"/>
<accession>A0AAV4URR6</accession>
<feature type="compositionally biased region" description="Basic and acidic residues" evidence="1">
    <location>
        <begin position="1"/>
        <end position="10"/>
    </location>
</feature>
<feature type="compositionally biased region" description="Basic and acidic residues" evidence="1">
    <location>
        <begin position="113"/>
        <end position="128"/>
    </location>
</feature>
<gene>
    <name evidence="2" type="ORF">CDAR_423151</name>
</gene>
<name>A0AAV4URR6_9ARAC</name>
<feature type="region of interest" description="Disordered" evidence="1">
    <location>
        <begin position="1"/>
        <end position="40"/>
    </location>
</feature>
<keyword evidence="3" id="KW-1185">Reference proteome</keyword>
<dbReference type="Proteomes" id="UP001054837">
    <property type="component" value="Unassembled WGS sequence"/>
</dbReference>
<evidence type="ECO:0000313" key="2">
    <source>
        <dbReference type="EMBL" id="GIY60199.1"/>
    </source>
</evidence>